<accession>A0ABW4JJN4</accession>
<proteinExistence type="predicted"/>
<dbReference type="RefSeq" id="WP_377943301.1">
    <property type="nucleotide sequence ID" value="NZ_JBHUCX010000028.1"/>
</dbReference>
<keyword evidence="2" id="KW-1185">Reference proteome</keyword>
<gene>
    <name evidence="1" type="ORF">ACFSB2_12070</name>
</gene>
<evidence type="ECO:0000313" key="1">
    <source>
        <dbReference type="EMBL" id="MFD1675430.1"/>
    </source>
</evidence>
<dbReference type="EMBL" id="JBHUCX010000028">
    <property type="protein sequence ID" value="MFD1675430.1"/>
    <property type="molecule type" value="Genomic_DNA"/>
</dbReference>
<reference evidence="2" key="1">
    <citation type="journal article" date="2019" name="Int. J. Syst. Evol. Microbiol.">
        <title>The Global Catalogue of Microorganisms (GCM) 10K type strain sequencing project: providing services to taxonomists for standard genome sequencing and annotation.</title>
        <authorList>
            <consortium name="The Broad Institute Genomics Platform"/>
            <consortium name="The Broad Institute Genome Sequencing Center for Infectious Disease"/>
            <person name="Wu L."/>
            <person name="Ma J."/>
        </authorList>
    </citation>
    <scope>NUCLEOTIDE SEQUENCE [LARGE SCALE GENOMIC DNA]</scope>
    <source>
        <strain evidence="2">CGMCC 1.12286</strain>
    </source>
</reference>
<organism evidence="1 2">
    <name type="scientific">Alicyclobacillus fodiniaquatilis</name>
    <dbReference type="NCBI Taxonomy" id="1661150"/>
    <lineage>
        <taxon>Bacteria</taxon>
        <taxon>Bacillati</taxon>
        <taxon>Bacillota</taxon>
        <taxon>Bacilli</taxon>
        <taxon>Bacillales</taxon>
        <taxon>Alicyclobacillaceae</taxon>
        <taxon>Alicyclobacillus</taxon>
    </lineage>
</organism>
<protein>
    <submittedName>
        <fullName evidence="1">Uncharacterized protein</fullName>
    </submittedName>
</protein>
<name>A0ABW4JJN4_9BACL</name>
<comment type="caution">
    <text evidence="1">The sequence shown here is derived from an EMBL/GenBank/DDBJ whole genome shotgun (WGS) entry which is preliminary data.</text>
</comment>
<dbReference type="Proteomes" id="UP001597079">
    <property type="component" value="Unassembled WGS sequence"/>
</dbReference>
<sequence length="127" mass="14679">MQWLNEIEGRLKWAHRAREWEHTYISDEEQHITVDYTYENGIHRADWIAQIETEDKCQGEAAGNAQFIAWAGNDIDKLIQAVLVAEKALREAHDHLSKEYNSMYVWSITGQALARLQFGKFGDGDTN</sequence>
<evidence type="ECO:0000313" key="2">
    <source>
        <dbReference type="Proteomes" id="UP001597079"/>
    </source>
</evidence>